<dbReference type="InterPro" id="IPR032423">
    <property type="entry name" value="AAA_assoc_2"/>
</dbReference>
<evidence type="ECO:0000313" key="5">
    <source>
        <dbReference type="EMBL" id="WBW49264.1"/>
    </source>
</evidence>
<sequence>MDLFSLNLQNNLKRTQPLAEAMRPRTLDEVLGQEHLLGEGRYLRRAILADRVPSLILYGPPGVGKTTIAKVIAKVTSKNFFQISAVTSNLKEMREVLKSAEDALKFDNTSNILFIDEIHRFNKTQQDALLPFVEKGIVTLIGATTENPYFEVNKALLSRCQVLSLKALETEDIKKGLRHIIDTLNEPVDIDDKALDFLARASGGDMRRAINGLEIAVYSTPEVNGVITIDAQVMEDSIQEKQLIYDKDGNEHYDVISAFIKAMRGSDPDGALYYLARMLESGEDPRFIARRMMVLASEDVGNADPMALSVAAAAHYATTVIGLPECRLNLAQAVIYLACAPKSNRSYEGLNKAVDEVKHTSAAVPMYLRDRHNPNVDHDAKYLYPHNYPGSYVVQRYLPDTIQGGYYKPTNHGYEKQIKTYLESLNRSSQN</sequence>
<gene>
    <name evidence="5" type="ORF">O6R05_04435</name>
</gene>
<dbReference type="PANTHER" id="PTHR13779:SF7">
    <property type="entry name" value="ATPASE WRNIP1"/>
    <property type="match status" value="1"/>
</dbReference>
<evidence type="ECO:0000256" key="3">
    <source>
        <dbReference type="ARBA" id="ARBA00022840"/>
    </source>
</evidence>
<dbReference type="InterPro" id="IPR027417">
    <property type="entry name" value="P-loop_NTPase"/>
</dbReference>
<dbReference type="CDD" id="cd18139">
    <property type="entry name" value="HLD_clamp_RarA"/>
    <property type="match status" value="1"/>
</dbReference>
<dbReference type="Gene3D" id="1.20.272.10">
    <property type="match status" value="1"/>
</dbReference>
<evidence type="ECO:0000259" key="4">
    <source>
        <dbReference type="SMART" id="SM00382"/>
    </source>
</evidence>
<name>A0ABY7QR47_9FIRM</name>
<keyword evidence="3" id="KW-0067">ATP-binding</keyword>
<dbReference type="SUPFAM" id="SSF52540">
    <property type="entry name" value="P-loop containing nucleoside triphosphate hydrolases"/>
    <property type="match status" value="1"/>
</dbReference>
<dbReference type="InterPro" id="IPR008921">
    <property type="entry name" value="DNA_pol3_clamp-load_cplx_C"/>
</dbReference>
<reference evidence="5 6" key="1">
    <citation type="submission" date="2023-01" db="EMBL/GenBank/DDBJ databases">
        <authorList>
            <person name="Lee S.H."/>
            <person name="Jung H.S."/>
            <person name="Yun J.U."/>
        </authorList>
    </citation>
    <scope>NUCLEOTIDE SEQUENCE [LARGE SCALE GENOMIC DNA]</scope>
    <source>
        <strain evidence="5 6">CBA3646</strain>
    </source>
</reference>
<comment type="similarity">
    <text evidence="1">Belongs to the AAA ATPase family. RarA/MGS1/WRNIP1 subfamily.</text>
</comment>
<protein>
    <submittedName>
        <fullName evidence="5">Replication-associated recombination protein A</fullName>
    </submittedName>
</protein>
<dbReference type="RefSeq" id="WP_271190796.1">
    <property type="nucleotide sequence ID" value="NZ_CP115667.1"/>
</dbReference>
<dbReference type="Pfam" id="PF00004">
    <property type="entry name" value="AAA"/>
    <property type="match status" value="1"/>
</dbReference>
<dbReference type="InterPro" id="IPR003959">
    <property type="entry name" value="ATPase_AAA_core"/>
</dbReference>
<keyword evidence="2" id="KW-0547">Nucleotide-binding</keyword>
<dbReference type="InterPro" id="IPR051314">
    <property type="entry name" value="AAA_ATPase_RarA/MGS1/WRNIP1"/>
</dbReference>
<dbReference type="EMBL" id="CP115667">
    <property type="protein sequence ID" value="WBW49264.1"/>
    <property type="molecule type" value="Genomic_DNA"/>
</dbReference>
<dbReference type="SUPFAM" id="SSF48019">
    <property type="entry name" value="post-AAA+ oligomerization domain-like"/>
    <property type="match status" value="1"/>
</dbReference>
<dbReference type="InterPro" id="IPR021886">
    <property type="entry name" value="MgsA_C"/>
</dbReference>
<feature type="domain" description="AAA+ ATPase" evidence="4">
    <location>
        <begin position="51"/>
        <end position="168"/>
    </location>
</feature>
<evidence type="ECO:0000256" key="2">
    <source>
        <dbReference type="ARBA" id="ARBA00022741"/>
    </source>
</evidence>
<dbReference type="InterPro" id="IPR003593">
    <property type="entry name" value="AAA+_ATPase"/>
</dbReference>
<keyword evidence="6" id="KW-1185">Reference proteome</keyword>
<dbReference type="Pfam" id="PF12002">
    <property type="entry name" value="MgsA_C"/>
    <property type="match status" value="1"/>
</dbReference>
<evidence type="ECO:0000313" key="6">
    <source>
        <dbReference type="Proteomes" id="UP001210339"/>
    </source>
</evidence>
<dbReference type="Gene3D" id="1.10.3710.10">
    <property type="entry name" value="DNA polymerase III clamp loader subunits, C-terminal domain"/>
    <property type="match status" value="1"/>
</dbReference>
<dbReference type="CDD" id="cd00009">
    <property type="entry name" value="AAA"/>
    <property type="match status" value="1"/>
</dbReference>
<dbReference type="Gene3D" id="1.10.8.60">
    <property type="match status" value="1"/>
</dbReference>
<proteinExistence type="inferred from homology"/>
<dbReference type="SMART" id="SM00382">
    <property type="entry name" value="AAA"/>
    <property type="match status" value="1"/>
</dbReference>
<dbReference type="Proteomes" id="UP001210339">
    <property type="component" value="Chromosome"/>
</dbReference>
<evidence type="ECO:0000256" key="1">
    <source>
        <dbReference type="ARBA" id="ARBA00008959"/>
    </source>
</evidence>
<dbReference type="PANTHER" id="PTHR13779">
    <property type="entry name" value="WERNER HELICASE-INTERACTING PROTEIN 1 FAMILY MEMBER"/>
    <property type="match status" value="1"/>
</dbReference>
<accession>A0ABY7QR47</accession>
<dbReference type="Gene3D" id="3.40.50.300">
    <property type="entry name" value="P-loop containing nucleotide triphosphate hydrolases"/>
    <property type="match status" value="1"/>
</dbReference>
<organism evidence="5 6">
    <name type="scientific">Peptoniphilus equinus</name>
    <dbReference type="NCBI Taxonomy" id="3016343"/>
    <lineage>
        <taxon>Bacteria</taxon>
        <taxon>Bacillati</taxon>
        <taxon>Bacillota</taxon>
        <taxon>Tissierellia</taxon>
        <taxon>Tissierellales</taxon>
        <taxon>Peptoniphilaceae</taxon>
        <taxon>Peptoniphilus</taxon>
    </lineage>
</organism>
<dbReference type="Pfam" id="PF16193">
    <property type="entry name" value="AAA_assoc_2"/>
    <property type="match status" value="1"/>
</dbReference>